<gene>
    <name evidence="2" type="ORF">C8P66_14219</name>
</gene>
<dbReference type="AlphaFoldDB" id="A0A2W7HUD7"/>
<dbReference type="Proteomes" id="UP000249688">
    <property type="component" value="Unassembled WGS sequence"/>
</dbReference>
<accession>A0A2W7HUD7</accession>
<protein>
    <submittedName>
        <fullName evidence="2">Glycosyl transferase-like sugar-binding protein</fullName>
    </submittedName>
</protein>
<evidence type="ECO:0000313" key="2">
    <source>
        <dbReference type="EMBL" id="PZW37722.1"/>
    </source>
</evidence>
<evidence type="ECO:0000313" key="3">
    <source>
        <dbReference type="Proteomes" id="UP000249688"/>
    </source>
</evidence>
<reference evidence="2 3" key="1">
    <citation type="submission" date="2018-06" db="EMBL/GenBank/DDBJ databases">
        <title>Genomic Encyclopedia of Archaeal and Bacterial Type Strains, Phase II (KMG-II): from individual species to whole genera.</title>
        <authorList>
            <person name="Goeker M."/>
        </authorList>
    </citation>
    <scope>NUCLEOTIDE SEQUENCE [LARGE SCALE GENOMIC DNA]</scope>
    <source>
        <strain evidence="2 3">DSM 24525</strain>
    </source>
</reference>
<name>A0A2W7HUD7_9PROT</name>
<proteinExistence type="predicted"/>
<dbReference type="InterPro" id="IPR007577">
    <property type="entry name" value="GlycoTrfase_DXD_sugar-bd_CS"/>
</dbReference>
<dbReference type="InterPro" id="IPR029044">
    <property type="entry name" value="Nucleotide-diphossugar_trans"/>
</dbReference>
<organism evidence="2 3">
    <name type="scientific">Humitalea rosea</name>
    <dbReference type="NCBI Taxonomy" id="990373"/>
    <lineage>
        <taxon>Bacteria</taxon>
        <taxon>Pseudomonadati</taxon>
        <taxon>Pseudomonadota</taxon>
        <taxon>Alphaproteobacteria</taxon>
        <taxon>Acetobacterales</taxon>
        <taxon>Roseomonadaceae</taxon>
        <taxon>Humitalea</taxon>
    </lineage>
</organism>
<dbReference type="EMBL" id="QKYU01000042">
    <property type="protein sequence ID" value="PZW37722.1"/>
    <property type="molecule type" value="Genomic_DNA"/>
</dbReference>
<dbReference type="Gene3D" id="3.90.550.20">
    <property type="match status" value="1"/>
</dbReference>
<dbReference type="PANTHER" id="PTHR32385">
    <property type="entry name" value="MANNOSYL PHOSPHORYLINOSITOL CERAMIDE SYNTHASE"/>
    <property type="match status" value="1"/>
</dbReference>
<keyword evidence="1 2" id="KW-0808">Transferase</keyword>
<dbReference type="GO" id="GO:0000030">
    <property type="term" value="F:mannosyltransferase activity"/>
    <property type="evidence" value="ECO:0007669"/>
    <property type="project" value="TreeGrafter"/>
</dbReference>
<dbReference type="SUPFAM" id="SSF53448">
    <property type="entry name" value="Nucleotide-diphospho-sugar transferases"/>
    <property type="match status" value="1"/>
</dbReference>
<comment type="caution">
    <text evidence="2">The sequence shown here is derived from an EMBL/GenBank/DDBJ whole genome shotgun (WGS) entry which is preliminary data.</text>
</comment>
<dbReference type="PANTHER" id="PTHR32385:SF15">
    <property type="entry name" value="INOSITOL PHOSPHOCERAMIDE MANNOSYLTRANSFERASE 1"/>
    <property type="match status" value="1"/>
</dbReference>
<dbReference type="InterPro" id="IPR051706">
    <property type="entry name" value="Glycosyltransferase_domain"/>
</dbReference>
<dbReference type="GO" id="GO:0016020">
    <property type="term" value="C:membrane"/>
    <property type="evidence" value="ECO:0007669"/>
    <property type="project" value="GOC"/>
</dbReference>
<evidence type="ECO:0000256" key="1">
    <source>
        <dbReference type="ARBA" id="ARBA00022679"/>
    </source>
</evidence>
<dbReference type="Gene3D" id="1.25.40.10">
    <property type="entry name" value="Tetratricopeptide repeat domain"/>
    <property type="match status" value="1"/>
</dbReference>
<dbReference type="GO" id="GO:0051999">
    <property type="term" value="P:mannosyl-inositol phosphorylceramide biosynthetic process"/>
    <property type="evidence" value="ECO:0007669"/>
    <property type="project" value="TreeGrafter"/>
</dbReference>
<keyword evidence="3" id="KW-1185">Reference proteome</keyword>
<dbReference type="SUPFAM" id="SSF48452">
    <property type="entry name" value="TPR-like"/>
    <property type="match status" value="1"/>
</dbReference>
<sequence length="547" mass="58198">MTADAAWPDVTSTGDPALDACHEAIEAAPGTPAPVAALGQLLFHRQAFRQAEAAFRIALALGSQDPLVHALLAEIAKVAGAHLTAARGFEIASDLAGGNRSWRFLAGNSFWELGWADAAMGCFSRLPRPLPDWWALICRNAQGGLTTARATARRLLPLLREARIEAGPGLELLEALTAAGRLRAAAGLAARLAADVPQDAAMIGARASLAFRLGGAAAGLAVLAAHPGVAGSSQKLADLGAMMAMEDGNPALASATLELIPRERWNYDGFARACRIRIANEDSAGLDALARDWVGRGDGWNSTPFLYMLEAFRQGGRLALLPETPTAPPPAGEWGLVQFWDAPVPPADVAATMASWRSVNPQIRQTILDLDAARAFIAAEHGAVALGCFDRCRHAAMKSDYLRLMWLFTHGGFYSDADDRCLAPVGPLFAALETSEVVVVMAEQSPPYFNNCLLGARRGSAIIGAAIAAGTERMLWAEQHGLTLSIWNDTGPGLLTRSVVRALMQAETPQAIRAVATVVPDYRLRTFTHNDPTLAYKLTPEGNWRLA</sequence>
<dbReference type="Pfam" id="PF04488">
    <property type="entry name" value="Gly_transf_sug"/>
    <property type="match status" value="1"/>
</dbReference>
<dbReference type="InterPro" id="IPR011990">
    <property type="entry name" value="TPR-like_helical_dom_sf"/>
</dbReference>